<comment type="caution">
    <text evidence="1">The sequence shown here is derived from an EMBL/GenBank/DDBJ whole genome shotgun (WGS) entry which is preliminary data.</text>
</comment>
<proteinExistence type="predicted"/>
<dbReference type="SUPFAM" id="SSF109854">
    <property type="entry name" value="DinB/YfiT-like putative metalloenzymes"/>
    <property type="match status" value="1"/>
</dbReference>
<protein>
    <recommendedName>
        <fullName evidence="3">DinB family protein</fullName>
    </recommendedName>
</protein>
<sequence length="162" mass="18256">MTEPDLAVRTAEERDALLGFVEHSRGEIRQLLDDLTDEELRSRLVPSATTVLGLVKHCTFVERVWFLATLGGRPRSELGLPETVEPSFELHPADTADSVRAAFDAACAQSRQLVAGLALDDEVEHRRFGRLSVRWILLHLVREYARHAGHGDILREQLLARR</sequence>
<dbReference type="OrthoDB" id="4548523at2"/>
<organism evidence="1 2">
    <name type="scientific">Enemella dayhoffiae</name>
    <dbReference type="NCBI Taxonomy" id="2016507"/>
    <lineage>
        <taxon>Bacteria</taxon>
        <taxon>Bacillati</taxon>
        <taxon>Actinomycetota</taxon>
        <taxon>Actinomycetes</taxon>
        <taxon>Propionibacteriales</taxon>
        <taxon>Propionibacteriaceae</taxon>
        <taxon>Enemella</taxon>
    </lineage>
</organism>
<gene>
    <name evidence="1" type="ORF">CGZ93_13935</name>
</gene>
<dbReference type="InterPro" id="IPR034660">
    <property type="entry name" value="DinB/YfiT-like"/>
</dbReference>
<reference evidence="1 2" key="1">
    <citation type="submission" date="2017-07" db="EMBL/GenBank/DDBJ databases">
        <title>Draft whole genome sequences of clinical Proprionibacteriaceae strains.</title>
        <authorList>
            <person name="Bernier A.-M."/>
            <person name="Bernard K."/>
            <person name="Domingo M.-C."/>
        </authorList>
    </citation>
    <scope>NUCLEOTIDE SEQUENCE [LARGE SCALE GENOMIC DNA]</scope>
    <source>
        <strain evidence="1 2">NML 130396</strain>
    </source>
</reference>
<evidence type="ECO:0000313" key="2">
    <source>
        <dbReference type="Proteomes" id="UP000216311"/>
    </source>
</evidence>
<dbReference type="Gene3D" id="1.20.120.450">
    <property type="entry name" value="dinb family like domain"/>
    <property type="match status" value="1"/>
</dbReference>
<name>A0A255GUS7_9ACTN</name>
<dbReference type="Proteomes" id="UP000216311">
    <property type="component" value="Unassembled WGS sequence"/>
</dbReference>
<evidence type="ECO:0008006" key="3">
    <source>
        <dbReference type="Google" id="ProtNLM"/>
    </source>
</evidence>
<keyword evidence="2" id="KW-1185">Reference proteome</keyword>
<accession>A0A255GUS7</accession>
<dbReference type="RefSeq" id="WP_094364738.1">
    <property type="nucleotide sequence ID" value="NZ_NMVQ01000034.1"/>
</dbReference>
<dbReference type="EMBL" id="NMVQ01000034">
    <property type="protein sequence ID" value="OYO19445.1"/>
    <property type="molecule type" value="Genomic_DNA"/>
</dbReference>
<dbReference type="InterPro" id="IPR007061">
    <property type="entry name" value="MST-like"/>
</dbReference>
<dbReference type="AlphaFoldDB" id="A0A255GUS7"/>
<evidence type="ECO:0000313" key="1">
    <source>
        <dbReference type="EMBL" id="OYO19445.1"/>
    </source>
</evidence>
<dbReference type="Pfam" id="PF04978">
    <property type="entry name" value="MST"/>
    <property type="match status" value="1"/>
</dbReference>